<dbReference type="PROSITE" id="PS51257">
    <property type="entry name" value="PROKAR_LIPOPROTEIN"/>
    <property type="match status" value="1"/>
</dbReference>
<gene>
    <name evidence="2" type="ORF">HGP29_21210</name>
</gene>
<evidence type="ECO:0008006" key="4">
    <source>
        <dbReference type="Google" id="ProtNLM"/>
    </source>
</evidence>
<feature type="chain" id="PRO_5031517277" description="Lipoprotein" evidence="1">
    <location>
        <begin position="21"/>
        <end position="130"/>
    </location>
</feature>
<name>A0A7X8SNZ4_9BACT</name>
<sequence length="130" mass="15054">MKQFFILLSFALLTISCANNGLVTSHFPVGVYEVDGVQNLRVEFTGDTKCYVEEIIDGNKTMYRCDYILIEHNERSIYRVSYRQKIMEGCETGKALNIVGNEGVLFHREQLRPSCWQLDCSQNELTRLNY</sequence>
<accession>A0A7X8SNZ4</accession>
<organism evidence="2 3">
    <name type="scientific">Flammeovirga agarivorans</name>
    <dbReference type="NCBI Taxonomy" id="2726742"/>
    <lineage>
        <taxon>Bacteria</taxon>
        <taxon>Pseudomonadati</taxon>
        <taxon>Bacteroidota</taxon>
        <taxon>Cytophagia</taxon>
        <taxon>Cytophagales</taxon>
        <taxon>Flammeovirgaceae</taxon>
        <taxon>Flammeovirga</taxon>
    </lineage>
</organism>
<dbReference type="EMBL" id="JABAIL010000007">
    <property type="protein sequence ID" value="NLR93733.1"/>
    <property type="molecule type" value="Genomic_DNA"/>
</dbReference>
<keyword evidence="1" id="KW-0732">Signal</keyword>
<dbReference type="Proteomes" id="UP000585050">
    <property type="component" value="Unassembled WGS sequence"/>
</dbReference>
<proteinExistence type="predicted"/>
<evidence type="ECO:0000313" key="3">
    <source>
        <dbReference type="Proteomes" id="UP000585050"/>
    </source>
</evidence>
<feature type="signal peptide" evidence="1">
    <location>
        <begin position="1"/>
        <end position="20"/>
    </location>
</feature>
<keyword evidence="3" id="KW-1185">Reference proteome</keyword>
<dbReference type="RefSeq" id="WP_168884441.1">
    <property type="nucleotide sequence ID" value="NZ_JABAIL010000007.1"/>
</dbReference>
<dbReference type="AlphaFoldDB" id="A0A7X8SNZ4"/>
<evidence type="ECO:0000313" key="2">
    <source>
        <dbReference type="EMBL" id="NLR93733.1"/>
    </source>
</evidence>
<reference evidence="2 3" key="1">
    <citation type="submission" date="2020-04" db="EMBL/GenBank/DDBJ databases">
        <title>Flammeovirga sp. SR4, a novel species isolated from seawater.</title>
        <authorList>
            <person name="Wang X."/>
        </authorList>
    </citation>
    <scope>NUCLEOTIDE SEQUENCE [LARGE SCALE GENOMIC DNA]</scope>
    <source>
        <strain evidence="2 3">SR4</strain>
    </source>
</reference>
<comment type="caution">
    <text evidence="2">The sequence shown here is derived from an EMBL/GenBank/DDBJ whole genome shotgun (WGS) entry which is preliminary data.</text>
</comment>
<protein>
    <recommendedName>
        <fullName evidence="4">Lipoprotein</fullName>
    </recommendedName>
</protein>
<evidence type="ECO:0000256" key="1">
    <source>
        <dbReference type="SAM" id="SignalP"/>
    </source>
</evidence>